<evidence type="ECO:0000256" key="1">
    <source>
        <dbReference type="SAM" id="MobiDB-lite"/>
    </source>
</evidence>
<sequence>MTSVPDPKTWATGDDKITDRQKAFIETLSSSTGEEVDTNISKGEASRKIDELKNKGFNNQQPAETTSSAAAKPLQDPKQWTTGDEPHTERQERFLKVLERDAGEKVGVERLTKSEASQRIEELKEKTGRS</sequence>
<name>A0AAD5S7M2_9FUNG</name>
<keyword evidence="3" id="KW-1185">Reference proteome</keyword>
<dbReference type="InterPro" id="IPR021425">
    <property type="entry name" value="DUF3072"/>
</dbReference>
<proteinExistence type="predicted"/>
<evidence type="ECO:0000313" key="2">
    <source>
        <dbReference type="EMBL" id="KAJ3048585.1"/>
    </source>
</evidence>
<dbReference type="EMBL" id="JADGJD010000768">
    <property type="protein sequence ID" value="KAJ3048585.1"/>
    <property type="molecule type" value="Genomic_DNA"/>
</dbReference>
<accession>A0AAD5S7M2</accession>
<dbReference type="Proteomes" id="UP001212841">
    <property type="component" value="Unassembled WGS sequence"/>
</dbReference>
<reference evidence="2" key="1">
    <citation type="submission" date="2020-05" db="EMBL/GenBank/DDBJ databases">
        <title>Phylogenomic resolution of chytrid fungi.</title>
        <authorList>
            <person name="Stajich J.E."/>
            <person name="Amses K."/>
            <person name="Simmons R."/>
            <person name="Seto K."/>
            <person name="Myers J."/>
            <person name="Bonds A."/>
            <person name="Quandt C.A."/>
            <person name="Barry K."/>
            <person name="Liu P."/>
            <person name="Grigoriev I."/>
            <person name="Longcore J.E."/>
            <person name="James T.Y."/>
        </authorList>
    </citation>
    <scope>NUCLEOTIDE SEQUENCE</scope>
    <source>
        <strain evidence="2">JEL0318</strain>
    </source>
</reference>
<feature type="region of interest" description="Disordered" evidence="1">
    <location>
        <begin position="28"/>
        <end position="90"/>
    </location>
</feature>
<feature type="compositionally biased region" description="Basic and acidic residues" evidence="1">
    <location>
        <begin position="44"/>
        <end position="54"/>
    </location>
</feature>
<evidence type="ECO:0000313" key="3">
    <source>
        <dbReference type="Proteomes" id="UP001212841"/>
    </source>
</evidence>
<dbReference type="Pfam" id="PF11272">
    <property type="entry name" value="DUF3072"/>
    <property type="match status" value="2"/>
</dbReference>
<dbReference type="AlphaFoldDB" id="A0AAD5S7M2"/>
<feature type="compositionally biased region" description="Polar residues" evidence="1">
    <location>
        <begin position="56"/>
        <end position="69"/>
    </location>
</feature>
<comment type="caution">
    <text evidence="2">The sequence shown here is derived from an EMBL/GenBank/DDBJ whole genome shotgun (WGS) entry which is preliminary data.</text>
</comment>
<evidence type="ECO:0008006" key="4">
    <source>
        <dbReference type="Google" id="ProtNLM"/>
    </source>
</evidence>
<feature type="compositionally biased region" description="Polar residues" evidence="1">
    <location>
        <begin position="28"/>
        <end position="41"/>
    </location>
</feature>
<gene>
    <name evidence="2" type="ORF">HK097_010400</name>
</gene>
<protein>
    <recommendedName>
        <fullName evidence="4">DUF3072 domain-containing protein</fullName>
    </recommendedName>
</protein>
<organism evidence="2 3">
    <name type="scientific">Rhizophlyctis rosea</name>
    <dbReference type="NCBI Taxonomy" id="64517"/>
    <lineage>
        <taxon>Eukaryota</taxon>
        <taxon>Fungi</taxon>
        <taxon>Fungi incertae sedis</taxon>
        <taxon>Chytridiomycota</taxon>
        <taxon>Chytridiomycota incertae sedis</taxon>
        <taxon>Chytridiomycetes</taxon>
        <taxon>Rhizophlyctidales</taxon>
        <taxon>Rhizophlyctidaceae</taxon>
        <taxon>Rhizophlyctis</taxon>
    </lineage>
</organism>